<reference evidence="2 3" key="1">
    <citation type="submission" date="2021-06" db="EMBL/GenBank/DDBJ databases">
        <authorList>
            <person name="Sun Q."/>
            <person name="Li D."/>
        </authorList>
    </citation>
    <scope>NUCLEOTIDE SEQUENCE [LARGE SCALE GENOMIC DNA]</scope>
    <source>
        <strain evidence="2 3">MSJ-40</strain>
    </source>
</reference>
<dbReference type="RefSeq" id="WP_216520545.1">
    <property type="nucleotide sequence ID" value="NZ_JAHLPM010000011.1"/>
</dbReference>
<proteinExistence type="predicted"/>
<dbReference type="SMART" id="SM00899">
    <property type="entry name" value="FeoA"/>
    <property type="match status" value="1"/>
</dbReference>
<dbReference type="Proteomes" id="UP000749471">
    <property type="component" value="Unassembled WGS sequence"/>
</dbReference>
<gene>
    <name evidence="2" type="ORF">KQI42_13205</name>
</gene>
<accession>A0ABS6E884</accession>
<dbReference type="InterPro" id="IPR007167">
    <property type="entry name" value="Fe-transptr_FeoA-like"/>
</dbReference>
<name>A0ABS6E884_9FIRM</name>
<feature type="domain" description="Ferrous iron transporter FeoA-like" evidence="1">
    <location>
        <begin position="1"/>
        <end position="69"/>
    </location>
</feature>
<sequence>MELSSCKRHCTYEVQELPSLHLLKVLGLREGINLKVQSKQPLGGPIVVKIGNRSIAIAKSLAKDIIVKGGS</sequence>
<dbReference type="EMBL" id="JAHLPM010000011">
    <property type="protein sequence ID" value="MBU5438979.1"/>
    <property type="molecule type" value="Genomic_DNA"/>
</dbReference>
<evidence type="ECO:0000313" key="2">
    <source>
        <dbReference type="EMBL" id="MBU5438979.1"/>
    </source>
</evidence>
<keyword evidence="3" id="KW-1185">Reference proteome</keyword>
<comment type="caution">
    <text evidence="2">The sequence shown here is derived from an EMBL/GenBank/DDBJ whole genome shotgun (WGS) entry which is preliminary data.</text>
</comment>
<evidence type="ECO:0000259" key="1">
    <source>
        <dbReference type="SMART" id="SM00899"/>
    </source>
</evidence>
<organism evidence="2 3">
    <name type="scientific">Tissierella simiarum</name>
    <dbReference type="NCBI Taxonomy" id="2841534"/>
    <lineage>
        <taxon>Bacteria</taxon>
        <taxon>Bacillati</taxon>
        <taxon>Bacillota</taxon>
        <taxon>Tissierellia</taxon>
        <taxon>Tissierellales</taxon>
        <taxon>Tissierellaceae</taxon>
        <taxon>Tissierella</taxon>
    </lineage>
</organism>
<protein>
    <submittedName>
        <fullName evidence="2">Ferrous iron transport protein A</fullName>
    </submittedName>
</protein>
<dbReference type="Pfam" id="PF04023">
    <property type="entry name" value="FeoA"/>
    <property type="match status" value="1"/>
</dbReference>
<evidence type="ECO:0000313" key="3">
    <source>
        <dbReference type="Proteomes" id="UP000749471"/>
    </source>
</evidence>